<dbReference type="Pfam" id="PF00994">
    <property type="entry name" value="MoCF_biosynth"/>
    <property type="match status" value="1"/>
</dbReference>
<dbReference type="RefSeq" id="WP_157689360.1">
    <property type="nucleotide sequence ID" value="NZ_CP034345.1"/>
</dbReference>
<protein>
    <submittedName>
        <fullName evidence="2">Competence/damage-inducible protein A</fullName>
    </submittedName>
</protein>
<dbReference type="Gene3D" id="3.40.980.10">
    <property type="entry name" value="MoaB/Mog-like domain"/>
    <property type="match status" value="1"/>
</dbReference>
<feature type="domain" description="MoaB/Mog" evidence="1">
    <location>
        <begin position="4"/>
        <end position="164"/>
    </location>
</feature>
<sequence length="243" mass="25869">MRVAVVTVGDELLSGDTVDTNASWLCDRLDDRGVSVERITTVPDRVADIARVVNEYRAEYDAVIVTGGVGPTHDDVTMDGVAAAFGRAVVPNEAAAAWIADHGDYSADDLTEGTTHLPEGARLLRNPEGVAPGAALESVYVLPGVPAEMKAMFETVAGEFTGERGYVEEVHTTEPESALIDRLDGVQERFDVSIGSYPGDSVRLKVIAADAATARDAADWLRERVDLATEVEQPEQGDGETGQ</sequence>
<dbReference type="InterPro" id="IPR050101">
    <property type="entry name" value="CinA"/>
</dbReference>
<organism evidence="2 3">
    <name type="scientific">Haloplanus rallus</name>
    <dbReference type="NCBI Taxonomy" id="1816183"/>
    <lineage>
        <taxon>Archaea</taxon>
        <taxon>Methanobacteriati</taxon>
        <taxon>Methanobacteriota</taxon>
        <taxon>Stenosarchaea group</taxon>
        <taxon>Halobacteria</taxon>
        <taxon>Halobacteriales</taxon>
        <taxon>Haloferacaceae</taxon>
        <taxon>Haloplanus</taxon>
    </lineage>
</organism>
<reference evidence="2 3" key="1">
    <citation type="submission" date="2018-12" db="EMBL/GenBank/DDBJ databases">
        <title>Complete genome sequence of Haloplanus rallus MBLA0036.</title>
        <authorList>
            <person name="Nam Y.-d."/>
            <person name="Kang J."/>
            <person name="Chung W.-H."/>
            <person name="Park Y.S."/>
        </authorList>
    </citation>
    <scope>NUCLEOTIDE SEQUENCE [LARGE SCALE GENOMIC DNA]</scope>
    <source>
        <strain evidence="2 3">MBLA0036</strain>
    </source>
</reference>
<dbReference type="AlphaFoldDB" id="A0A6B9FG02"/>
<evidence type="ECO:0000313" key="2">
    <source>
        <dbReference type="EMBL" id="QGX94903.1"/>
    </source>
</evidence>
<dbReference type="GeneID" id="99246162"/>
<dbReference type="InterPro" id="IPR001453">
    <property type="entry name" value="MoaB/Mog_dom"/>
</dbReference>
<dbReference type="Proteomes" id="UP000428325">
    <property type="component" value="Chromosome"/>
</dbReference>
<gene>
    <name evidence="2" type="ORF">EI982_08935</name>
</gene>
<evidence type="ECO:0000259" key="1">
    <source>
        <dbReference type="SMART" id="SM00852"/>
    </source>
</evidence>
<dbReference type="NCBIfam" id="TIGR00177">
    <property type="entry name" value="molyb_syn"/>
    <property type="match status" value="1"/>
</dbReference>
<dbReference type="SMART" id="SM00852">
    <property type="entry name" value="MoCF_biosynth"/>
    <property type="match status" value="1"/>
</dbReference>
<evidence type="ECO:0000313" key="3">
    <source>
        <dbReference type="Proteomes" id="UP000428325"/>
    </source>
</evidence>
<dbReference type="Pfam" id="PF24102">
    <property type="entry name" value="FLAD1_M"/>
    <property type="match status" value="1"/>
</dbReference>
<dbReference type="SUPFAM" id="SSF53218">
    <property type="entry name" value="Molybdenum cofactor biosynthesis proteins"/>
    <property type="match status" value="1"/>
</dbReference>
<name>A0A6B9FG02_9EURY</name>
<dbReference type="PANTHER" id="PTHR13939:SF0">
    <property type="entry name" value="NMN AMIDOHYDROLASE-LIKE PROTEIN YFAY"/>
    <property type="match status" value="1"/>
</dbReference>
<dbReference type="KEGG" id="hra:EI982_08935"/>
<dbReference type="PANTHER" id="PTHR13939">
    <property type="entry name" value="NICOTINAMIDE-NUCLEOTIDE AMIDOHYDROLASE PNCC"/>
    <property type="match status" value="1"/>
</dbReference>
<proteinExistence type="predicted"/>
<keyword evidence="3" id="KW-1185">Reference proteome</keyword>
<dbReference type="EMBL" id="CP034345">
    <property type="protein sequence ID" value="QGX94903.1"/>
    <property type="molecule type" value="Genomic_DNA"/>
</dbReference>
<accession>A0A6B9FG02</accession>
<dbReference type="InterPro" id="IPR056596">
    <property type="entry name" value="FLAD1_M"/>
</dbReference>
<dbReference type="OrthoDB" id="372037at2157"/>
<dbReference type="InterPro" id="IPR036425">
    <property type="entry name" value="MoaB/Mog-like_dom_sf"/>
</dbReference>
<dbReference type="CDD" id="cd00885">
    <property type="entry name" value="cinA"/>
    <property type="match status" value="1"/>
</dbReference>